<dbReference type="SUPFAM" id="SSF54637">
    <property type="entry name" value="Thioesterase/thiol ester dehydrase-isomerase"/>
    <property type="match status" value="2"/>
</dbReference>
<evidence type="ECO:0000313" key="3">
    <source>
        <dbReference type="Proteomes" id="UP000238338"/>
    </source>
</evidence>
<comment type="caution">
    <text evidence="2">The sequence shown here is derived from an EMBL/GenBank/DDBJ whole genome shotgun (WGS) entry which is preliminary data.</text>
</comment>
<evidence type="ECO:0000313" key="2">
    <source>
        <dbReference type="EMBL" id="PQV55225.1"/>
    </source>
</evidence>
<sequence length="276" mass="29939">MLPSESDFADWIGRSFTRREPVGERLVEGFRATLGPWLADQDAPPGLHWCLCPDMVGADQLGRDAHPRTGLFLPALPFPRRMWAGGSLDLTGRFRPGDLVTRTTTIESIRFRQGRSGPLGFVAVRHLYAVDGQMVLDEVHDIVYRPDPVPGTAETPPVAPDLGAPLDAMELTPDPVLLFRFSALTFNGHRIHYDPPYATGVEGYDGLVVHGPLQAVLMLNLATRVLGRAPRTFRYRGLSPLTVGKPIAVEAHGGQGGLALRVRITGGPVTMEAAAV</sequence>
<evidence type="ECO:0000259" key="1">
    <source>
        <dbReference type="Pfam" id="PF13452"/>
    </source>
</evidence>
<dbReference type="Pfam" id="PF13452">
    <property type="entry name" value="FAS1_DH_region"/>
    <property type="match status" value="1"/>
</dbReference>
<proteinExistence type="predicted"/>
<feature type="domain" description="FAS1-like dehydratase" evidence="1">
    <location>
        <begin position="46"/>
        <end position="137"/>
    </location>
</feature>
<name>A0A2S8S359_9RHOB</name>
<dbReference type="Proteomes" id="UP000238338">
    <property type="component" value="Unassembled WGS sequence"/>
</dbReference>
<reference evidence="2 3" key="1">
    <citation type="submission" date="2018-02" db="EMBL/GenBank/DDBJ databases">
        <title>Genomic Encyclopedia of Archaeal and Bacterial Type Strains, Phase II (KMG-II): from individual species to whole genera.</title>
        <authorList>
            <person name="Goeker M."/>
        </authorList>
    </citation>
    <scope>NUCLEOTIDE SEQUENCE [LARGE SCALE GENOMIC DNA]</scope>
    <source>
        <strain evidence="2 3">DSM 18921</strain>
    </source>
</reference>
<dbReference type="GO" id="GO:0019171">
    <property type="term" value="F:(3R)-hydroxyacyl-[acyl-carrier-protein] dehydratase activity"/>
    <property type="evidence" value="ECO:0007669"/>
    <property type="project" value="TreeGrafter"/>
</dbReference>
<dbReference type="InterPro" id="IPR039569">
    <property type="entry name" value="FAS1-like_DH_region"/>
</dbReference>
<dbReference type="PANTHER" id="PTHR28152">
    <property type="entry name" value="HYDROXYACYL-THIOESTER DEHYDRATASE TYPE 2, MITOCHONDRIAL"/>
    <property type="match status" value="1"/>
</dbReference>
<dbReference type="OrthoDB" id="7183822at2"/>
<dbReference type="InterPro" id="IPR029069">
    <property type="entry name" value="HotDog_dom_sf"/>
</dbReference>
<gene>
    <name evidence="2" type="ORF">LX70_03478</name>
</gene>
<keyword evidence="3" id="KW-1185">Reference proteome</keyword>
<dbReference type="AlphaFoldDB" id="A0A2S8S359"/>
<organism evidence="2 3">
    <name type="scientific">Albidovulum denitrificans</name>
    <dbReference type="NCBI Taxonomy" id="404881"/>
    <lineage>
        <taxon>Bacteria</taxon>
        <taxon>Pseudomonadati</taxon>
        <taxon>Pseudomonadota</taxon>
        <taxon>Alphaproteobacteria</taxon>
        <taxon>Rhodobacterales</taxon>
        <taxon>Paracoccaceae</taxon>
        <taxon>Albidovulum</taxon>
    </lineage>
</organism>
<protein>
    <submittedName>
        <fullName evidence="2">3-methylfumaryl-CoA hydratase</fullName>
    </submittedName>
</protein>
<dbReference type="InterPro" id="IPR052741">
    <property type="entry name" value="Mitochondrial_HTD2"/>
</dbReference>
<dbReference type="RefSeq" id="WP_105516034.1">
    <property type="nucleotide sequence ID" value="NZ_PVEP01000010.1"/>
</dbReference>
<accession>A0A2S8S359</accession>
<dbReference type="Gene3D" id="3.10.129.10">
    <property type="entry name" value="Hotdog Thioesterase"/>
    <property type="match status" value="2"/>
</dbReference>
<dbReference type="EMBL" id="PVEP01000010">
    <property type="protein sequence ID" value="PQV55225.1"/>
    <property type="molecule type" value="Genomic_DNA"/>
</dbReference>
<dbReference type="PANTHER" id="PTHR28152:SF1">
    <property type="entry name" value="HYDROXYACYL-THIOESTER DEHYDRATASE TYPE 2, MITOCHONDRIAL"/>
    <property type="match status" value="1"/>
</dbReference>